<dbReference type="AlphaFoldDB" id="A0A1R3L3P7"/>
<keyword evidence="2" id="KW-1185">Reference proteome</keyword>
<evidence type="ECO:0000313" key="1">
    <source>
        <dbReference type="EMBL" id="OMP13900.1"/>
    </source>
</evidence>
<dbReference type="EMBL" id="AWUE01002892">
    <property type="protein sequence ID" value="OMP13900.1"/>
    <property type="molecule type" value="Genomic_DNA"/>
</dbReference>
<organism evidence="1 2">
    <name type="scientific">Corchorus olitorius</name>
    <dbReference type="NCBI Taxonomy" id="93759"/>
    <lineage>
        <taxon>Eukaryota</taxon>
        <taxon>Viridiplantae</taxon>
        <taxon>Streptophyta</taxon>
        <taxon>Embryophyta</taxon>
        <taxon>Tracheophyta</taxon>
        <taxon>Spermatophyta</taxon>
        <taxon>Magnoliopsida</taxon>
        <taxon>eudicotyledons</taxon>
        <taxon>Gunneridae</taxon>
        <taxon>Pentapetalae</taxon>
        <taxon>rosids</taxon>
        <taxon>malvids</taxon>
        <taxon>Malvales</taxon>
        <taxon>Malvaceae</taxon>
        <taxon>Grewioideae</taxon>
        <taxon>Apeibeae</taxon>
        <taxon>Corchorus</taxon>
    </lineage>
</organism>
<evidence type="ECO:0000313" key="2">
    <source>
        <dbReference type="Proteomes" id="UP000187203"/>
    </source>
</evidence>
<protein>
    <submittedName>
        <fullName evidence="1">Uncharacterized protein</fullName>
    </submittedName>
</protein>
<reference evidence="2" key="1">
    <citation type="submission" date="2013-09" db="EMBL/GenBank/DDBJ databases">
        <title>Corchorus olitorius genome sequencing.</title>
        <authorList>
            <person name="Alam M."/>
            <person name="Haque M.S."/>
            <person name="Islam M.S."/>
            <person name="Emdad E.M."/>
            <person name="Islam M.M."/>
            <person name="Ahmed B."/>
            <person name="Halim A."/>
            <person name="Hossen Q.M.M."/>
            <person name="Hossain M.Z."/>
            <person name="Ahmed R."/>
            <person name="Khan M.M."/>
            <person name="Islam R."/>
            <person name="Rashid M.M."/>
            <person name="Khan S.A."/>
            <person name="Rahman M.S."/>
            <person name="Alam M."/>
            <person name="Yahiya A.S."/>
            <person name="Khan M.S."/>
            <person name="Azam M.S."/>
            <person name="Haque T."/>
            <person name="Lashkar M.Z.H."/>
            <person name="Akhand A.I."/>
            <person name="Morshed G."/>
            <person name="Roy S."/>
            <person name="Uddin K.S."/>
            <person name="Rabeya T."/>
            <person name="Hossain A.S."/>
            <person name="Chowdhury A."/>
            <person name="Snigdha A.R."/>
            <person name="Mortoza M.S."/>
            <person name="Matin S.A."/>
            <person name="Hoque S.M.E."/>
            <person name="Islam M.K."/>
            <person name="Roy D.K."/>
            <person name="Haider R."/>
            <person name="Moosa M.M."/>
            <person name="Elias S.M."/>
            <person name="Hasan A.M."/>
            <person name="Jahan S."/>
            <person name="Shafiuddin M."/>
            <person name="Mahmood N."/>
            <person name="Shommy N.S."/>
        </authorList>
    </citation>
    <scope>NUCLEOTIDE SEQUENCE [LARGE SCALE GENOMIC DNA]</scope>
    <source>
        <strain evidence="2">cv. O-4</strain>
    </source>
</reference>
<comment type="caution">
    <text evidence="1">The sequence shown here is derived from an EMBL/GenBank/DDBJ whole genome shotgun (WGS) entry which is preliminary data.</text>
</comment>
<dbReference type="Proteomes" id="UP000187203">
    <property type="component" value="Unassembled WGS sequence"/>
</dbReference>
<name>A0A1R3L3P7_9ROSI</name>
<proteinExistence type="predicted"/>
<sequence>MDGVDLVHQRAEHGALPAAGGHGAAGGLLVQVGNAGARGDSSRFGFPVDLDGGDVFDAADQALVTQIAQHERFGGTAQRHQRDEFALVEVDGERALAGNVDMASAAQLVEHFNLVEQWNGSVGQFWAQRHQCLRSNKNAHGKRAHGAAGTRPKADTVCGRSVRHDHAAGDAPAGIAGGLGHVVVLACVDDQRVADQAGGPGRQRHAGKNDRADSLAVGIGLQHRDVAGVMRALTRITVLLAGRVEVPPALLPSGEEQSPFSCTWKPNMPLAGRPEMSTAMATRLSPCCASFTLPCTVLPLLGASTADAVMAPSAALPALAVDAEFDAQPAIRPIAASAITSCFMCHLQSGFTRGADDCTAG</sequence>
<accession>A0A1R3L3P7</accession>
<gene>
    <name evidence="1" type="ORF">COLO4_00687</name>
</gene>